<dbReference type="RefSeq" id="XP_044568609.1">
    <property type="nucleotide sequence ID" value="XM_044711597.1"/>
</dbReference>
<feature type="compositionally biased region" description="Acidic residues" evidence="1">
    <location>
        <begin position="500"/>
        <end position="512"/>
    </location>
</feature>
<feature type="region of interest" description="Disordered" evidence="1">
    <location>
        <begin position="484"/>
        <end position="512"/>
    </location>
</feature>
<dbReference type="OMA" id="CTIFTLM"/>
<dbReference type="OrthoDB" id="10260171at2759"/>
<dbReference type="Gene3D" id="2.40.50.140">
    <property type="entry name" value="Nucleic acid-binding proteins"/>
    <property type="match status" value="1"/>
</dbReference>
<feature type="compositionally biased region" description="Basic and acidic residues" evidence="1">
    <location>
        <begin position="403"/>
        <end position="413"/>
    </location>
</feature>
<sequence length="512" mass="58251">MYRKNNYIKPTINLVPNMEVAKAFKDPSEMIRKRNELSEKKKNKLVTNNTAIEPSINSKQSTTPHGSTNTLIESTRKRVKKIFTLNFTSQQNNGSEVIDEPIENFSKLELIHRKLTNQQIKECVTPYTFVTLNELYQDCVNNEKYDIYNLYSNWCTIFTLMEELPPLICQAKGVEFSVWRVSDNLNDMCAVMLIPISENRNANKKENIEELARGHVIILANPVILQINRKETDTDNTLSTLCTESSPMAFVVETKTTSFRIIGKAKHYGTCAYVPMDFNKYTGNNLKLLSMLNEKKKKRKHNDDDMNEDKTSQQSNPSSSSSKQSPHSFCSCPINTAVSRYCLYHFNKKSSEVQNSRVECNGSNIVEKVANAFEKPTVFNYFGVTLFIDPTVNIKKLVRTHSDEKPKDLPDLTKKKKPKPKIDGQVTNAVVDHLASNSRSAKYFVAARSSLIKQDLLANSKTKNLTDKQIDLVARNAVMKTIETAQEKSQPNKRKVVEIEVSDTESESDDEN</sequence>
<accession>A0A6A5C803</accession>
<name>A0A6A5C803_NAEFO</name>
<dbReference type="VEuPathDB" id="AmoebaDB:NF0018340"/>
<feature type="compositionally biased region" description="Low complexity" evidence="1">
    <location>
        <begin position="312"/>
        <end position="328"/>
    </location>
</feature>
<dbReference type="VEuPathDB" id="AmoebaDB:NfTy_005680"/>
<gene>
    <name evidence="2" type="ORF">FDP41_007811</name>
</gene>
<dbReference type="VEuPathDB" id="AmoebaDB:FDP41_007811"/>
<dbReference type="EMBL" id="VFQX01000004">
    <property type="protein sequence ID" value="KAF0983896.1"/>
    <property type="molecule type" value="Genomic_DNA"/>
</dbReference>
<feature type="region of interest" description="Disordered" evidence="1">
    <location>
        <begin position="296"/>
        <end position="328"/>
    </location>
</feature>
<evidence type="ECO:0000256" key="1">
    <source>
        <dbReference type="SAM" id="MobiDB-lite"/>
    </source>
</evidence>
<feature type="compositionally biased region" description="Basic and acidic residues" evidence="1">
    <location>
        <begin position="301"/>
        <end position="311"/>
    </location>
</feature>
<feature type="region of interest" description="Disordered" evidence="1">
    <location>
        <begin position="403"/>
        <end position="422"/>
    </location>
</feature>
<dbReference type="GeneID" id="68115029"/>
<evidence type="ECO:0000313" key="3">
    <source>
        <dbReference type="Proteomes" id="UP000444721"/>
    </source>
</evidence>
<dbReference type="InterPro" id="IPR012340">
    <property type="entry name" value="NA-bd_OB-fold"/>
</dbReference>
<reference evidence="2 3" key="1">
    <citation type="journal article" date="2019" name="Sci. Rep.">
        <title>Nanopore sequencing improves the draft genome of the human pathogenic amoeba Naegleria fowleri.</title>
        <authorList>
            <person name="Liechti N."/>
            <person name="Schurch N."/>
            <person name="Bruggmann R."/>
            <person name="Wittwer M."/>
        </authorList>
    </citation>
    <scope>NUCLEOTIDE SEQUENCE [LARGE SCALE GENOMIC DNA]</scope>
    <source>
        <strain evidence="2 3">ATCC 30894</strain>
    </source>
</reference>
<keyword evidence="3" id="KW-1185">Reference proteome</keyword>
<protein>
    <submittedName>
        <fullName evidence="2">Uncharacterized protein</fullName>
    </submittedName>
</protein>
<dbReference type="AlphaFoldDB" id="A0A6A5C803"/>
<dbReference type="Proteomes" id="UP000444721">
    <property type="component" value="Unassembled WGS sequence"/>
</dbReference>
<evidence type="ECO:0000313" key="2">
    <source>
        <dbReference type="EMBL" id="KAF0983896.1"/>
    </source>
</evidence>
<comment type="caution">
    <text evidence="2">The sequence shown here is derived from an EMBL/GenBank/DDBJ whole genome shotgun (WGS) entry which is preliminary data.</text>
</comment>
<proteinExistence type="predicted"/>
<organism evidence="2 3">
    <name type="scientific">Naegleria fowleri</name>
    <name type="common">Brain eating amoeba</name>
    <dbReference type="NCBI Taxonomy" id="5763"/>
    <lineage>
        <taxon>Eukaryota</taxon>
        <taxon>Discoba</taxon>
        <taxon>Heterolobosea</taxon>
        <taxon>Tetramitia</taxon>
        <taxon>Eutetramitia</taxon>
        <taxon>Vahlkampfiidae</taxon>
        <taxon>Naegleria</taxon>
    </lineage>
</organism>